<feature type="transmembrane region" description="Helical" evidence="7">
    <location>
        <begin position="168"/>
        <end position="187"/>
    </location>
</feature>
<dbReference type="Pfam" id="PF00528">
    <property type="entry name" value="BPD_transp_1"/>
    <property type="match status" value="1"/>
</dbReference>
<evidence type="ECO:0000259" key="8">
    <source>
        <dbReference type="PROSITE" id="PS50928"/>
    </source>
</evidence>
<evidence type="ECO:0000256" key="2">
    <source>
        <dbReference type="ARBA" id="ARBA00022448"/>
    </source>
</evidence>
<feature type="transmembrane region" description="Helical" evidence="7">
    <location>
        <begin position="207"/>
        <end position="226"/>
    </location>
</feature>
<dbReference type="GO" id="GO:0005886">
    <property type="term" value="C:plasma membrane"/>
    <property type="evidence" value="ECO:0007669"/>
    <property type="project" value="UniProtKB-SubCell"/>
</dbReference>
<proteinExistence type="predicted"/>
<protein>
    <recommendedName>
        <fullName evidence="8">ABC transmembrane type-1 domain-containing protein</fullName>
    </recommendedName>
</protein>
<feature type="transmembrane region" description="Helical" evidence="7">
    <location>
        <begin position="258"/>
        <end position="280"/>
    </location>
</feature>
<accession>A0A381U9Y5</accession>
<dbReference type="PROSITE" id="PS50928">
    <property type="entry name" value="ABC_TM1"/>
    <property type="match status" value="1"/>
</dbReference>
<dbReference type="PANTHER" id="PTHR30193">
    <property type="entry name" value="ABC TRANSPORTER PERMEASE PROTEIN"/>
    <property type="match status" value="1"/>
</dbReference>
<dbReference type="EMBL" id="UINC01005761">
    <property type="protein sequence ID" value="SVA23383.1"/>
    <property type="molecule type" value="Genomic_DNA"/>
</dbReference>
<dbReference type="InterPro" id="IPR051393">
    <property type="entry name" value="ABC_transporter_permease"/>
</dbReference>
<dbReference type="PANTHER" id="PTHR30193:SF37">
    <property type="entry name" value="INNER MEMBRANE ABC TRANSPORTER PERMEASE PROTEIN YCJO"/>
    <property type="match status" value="1"/>
</dbReference>
<evidence type="ECO:0000256" key="4">
    <source>
        <dbReference type="ARBA" id="ARBA00022692"/>
    </source>
</evidence>
<name>A0A381U9Y5_9ZZZZ</name>
<dbReference type="CDD" id="cd06261">
    <property type="entry name" value="TM_PBP2"/>
    <property type="match status" value="1"/>
</dbReference>
<feature type="transmembrane region" description="Helical" evidence="7">
    <location>
        <begin position="131"/>
        <end position="148"/>
    </location>
</feature>
<feature type="transmembrane region" description="Helical" evidence="7">
    <location>
        <begin position="72"/>
        <end position="93"/>
    </location>
</feature>
<feature type="transmembrane region" description="Helical" evidence="7">
    <location>
        <begin position="12"/>
        <end position="31"/>
    </location>
</feature>
<dbReference type="Gene3D" id="1.10.3720.10">
    <property type="entry name" value="MetI-like"/>
    <property type="match status" value="1"/>
</dbReference>
<keyword evidence="3" id="KW-1003">Cell membrane</keyword>
<feature type="domain" description="ABC transmembrane type-1" evidence="8">
    <location>
        <begin position="68"/>
        <end position="279"/>
    </location>
</feature>
<keyword evidence="6 7" id="KW-0472">Membrane</keyword>
<dbReference type="InterPro" id="IPR035906">
    <property type="entry name" value="MetI-like_sf"/>
</dbReference>
<sequence>MKYNEAIQQKGFYFVLPTLVIYGIFLIYPMLSAFHYSFFKWNMISESKFVGLKNYIRMFGDRRFWNSYYTTFHFTLISILIIIIFSFLLALLFQEKMMLKNFFQSSIFVPVILTMVAIAVVWQFMLQSTGVFSNIFLDIFGINIKWLTSKSITPYSMILVNVWKITGYYMIIFIAGLLNVPQIYYEAAKVDGASYLQRLFFITLPQLKNTFILAFVSGVIFSFAAFPQQYVMTEGGPARSTEVLALLIYKQAFEFTKFGYSSAISVAFFITLLVFSIIQFKIFQSESTY</sequence>
<dbReference type="AlphaFoldDB" id="A0A381U9Y5"/>
<keyword evidence="5 7" id="KW-1133">Transmembrane helix</keyword>
<reference evidence="9" key="1">
    <citation type="submission" date="2018-05" db="EMBL/GenBank/DDBJ databases">
        <authorList>
            <person name="Lanie J.A."/>
            <person name="Ng W.-L."/>
            <person name="Kazmierczak K.M."/>
            <person name="Andrzejewski T.M."/>
            <person name="Davidsen T.M."/>
            <person name="Wayne K.J."/>
            <person name="Tettelin H."/>
            <person name="Glass J.I."/>
            <person name="Rusch D."/>
            <person name="Podicherti R."/>
            <person name="Tsui H.-C.T."/>
            <person name="Winkler M.E."/>
        </authorList>
    </citation>
    <scope>NUCLEOTIDE SEQUENCE</scope>
</reference>
<dbReference type="GO" id="GO:0055085">
    <property type="term" value="P:transmembrane transport"/>
    <property type="evidence" value="ECO:0007669"/>
    <property type="project" value="InterPro"/>
</dbReference>
<evidence type="ECO:0000256" key="3">
    <source>
        <dbReference type="ARBA" id="ARBA00022475"/>
    </source>
</evidence>
<comment type="subcellular location">
    <subcellularLocation>
        <location evidence="1">Cell membrane</location>
        <topology evidence="1">Multi-pass membrane protein</topology>
    </subcellularLocation>
</comment>
<evidence type="ECO:0000256" key="7">
    <source>
        <dbReference type="SAM" id="Phobius"/>
    </source>
</evidence>
<keyword evidence="4 7" id="KW-0812">Transmembrane</keyword>
<evidence type="ECO:0000313" key="9">
    <source>
        <dbReference type="EMBL" id="SVA23383.1"/>
    </source>
</evidence>
<evidence type="ECO:0000256" key="1">
    <source>
        <dbReference type="ARBA" id="ARBA00004651"/>
    </source>
</evidence>
<gene>
    <name evidence="9" type="ORF">METZ01_LOCUS76237</name>
</gene>
<dbReference type="SUPFAM" id="SSF161098">
    <property type="entry name" value="MetI-like"/>
    <property type="match status" value="1"/>
</dbReference>
<evidence type="ECO:0000256" key="5">
    <source>
        <dbReference type="ARBA" id="ARBA00022989"/>
    </source>
</evidence>
<feature type="transmembrane region" description="Helical" evidence="7">
    <location>
        <begin position="105"/>
        <end position="125"/>
    </location>
</feature>
<keyword evidence="2" id="KW-0813">Transport</keyword>
<dbReference type="InterPro" id="IPR000515">
    <property type="entry name" value="MetI-like"/>
</dbReference>
<evidence type="ECO:0000256" key="6">
    <source>
        <dbReference type="ARBA" id="ARBA00023136"/>
    </source>
</evidence>
<organism evidence="9">
    <name type="scientific">marine metagenome</name>
    <dbReference type="NCBI Taxonomy" id="408172"/>
    <lineage>
        <taxon>unclassified sequences</taxon>
        <taxon>metagenomes</taxon>
        <taxon>ecological metagenomes</taxon>
    </lineage>
</organism>